<dbReference type="Proteomes" id="UP001163321">
    <property type="component" value="Chromosome 5"/>
</dbReference>
<reference evidence="1 2" key="1">
    <citation type="journal article" date="2022" name="bioRxiv">
        <title>The genome of the oomycete Peronosclerospora sorghi, a cosmopolitan pathogen of maize and sorghum, is inflated with dispersed pseudogenes.</title>
        <authorList>
            <person name="Fletcher K."/>
            <person name="Martin F."/>
            <person name="Isakeit T."/>
            <person name="Cavanaugh K."/>
            <person name="Magill C."/>
            <person name="Michelmore R."/>
        </authorList>
    </citation>
    <scope>NUCLEOTIDE SEQUENCE [LARGE SCALE GENOMIC DNA]</scope>
    <source>
        <strain evidence="1">P6</strain>
    </source>
</reference>
<accession>A0ACC0VY73</accession>
<name>A0ACC0VY73_9STRA</name>
<comment type="caution">
    <text evidence="1">The sequence shown here is derived from an EMBL/GenBank/DDBJ whole genome shotgun (WGS) entry which is preliminary data.</text>
</comment>
<protein>
    <submittedName>
        <fullName evidence="1">Uncharacterized protein</fullName>
    </submittedName>
</protein>
<gene>
    <name evidence="1" type="ORF">PsorP6_009625</name>
</gene>
<organism evidence="1 2">
    <name type="scientific">Peronosclerospora sorghi</name>
    <dbReference type="NCBI Taxonomy" id="230839"/>
    <lineage>
        <taxon>Eukaryota</taxon>
        <taxon>Sar</taxon>
        <taxon>Stramenopiles</taxon>
        <taxon>Oomycota</taxon>
        <taxon>Peronosporomycetes</taxon>
        <taxon>Peronosporales</taxon>
        <taxon>Peronosporaceae</taxon>
        <taxon>Peronosclerospora</taxon>
    </lineage>
</organism>
<proteinExistence type="predicted"/>
<sequence length="127" mass="15289">MYVKRKYWLRRGKPPEKVIKALHVRGPSDKNYKYYSKYYFEYYIKYPAKQPSNLPTQIANDIMKARLSYYLAKKLSPPQVFKELQLIGTEFASARSQSNYKYFLQYCKLWSDAQVRASKRNTIWFEA</sequence>
<evidence type="ECO:0000313" key="2">
    <source>
        <dbReference type="Proteomes" id="UP001163321"/>
    </source>
</evidence>
<dbReference type="EMBL" id="CM047584">
    <property type="protein sequence ID" value="KAI9911325.1"/>
    <property type="molecule type" value="Genomic_DNA"/>
</dbReference>
<evidence type="ECO:0000313" key="1">
    <source>
        <dbReference type="EMBL" id="KAI9911325.1"/>
    </source>
</evidence>
<keyword evidence="2" id="KW-1185">Reference proteome</keyword>